<evidence type="ECO:0000313" key="2">
    <source>
        <dbReference type="EMBL" id="MBB4173739.1"/>
    </source>
</evidence>
<dbReference type="EMBL" id="JACIFU010000002">
    <property type="protein sequence ID" value="MBB4173739.1"/>
    <property type="molecule type" value="Genomic_DNA"/>
</dbReference>
<name>A0A7W6Q431_9RHOB</name>
<proteinExistence type="predicted"/>
<dbReference type="InterPro" id="IPR004821">
    <property type="entry name" value="Cyt_trans-like"/>
</dbReference>
<dbReference type="Pfam" id="PF01467">
    <property type="entry name" value="CTP_transf_like"/>
    <property type="match status" value="1"/>
</dbReference>
<reference evidence="2 3" key="1">
    <citation type="submission" date="2020-08" db="EMBL/GenBank/DDBJ databases">
        <title>Genomic Encyclopedia of Type Strains, Phase IV (KMG-IV): sequencing the most valuable type-strain genomes for metagenomic binning, comparative biology and taxonomic classification.</title>
        <authorList>
            <person name="Goeker M."/>
        </authorList>
    </citation>
    <scope>NUCLEOTIDE SEQUENCE [LARGE SCALE GENOMIC DNA]</scope>
    <source>
        <strain evidence="2 3">DSM 101015</strain>
    </source>
</reference>
<feature type="domain" description="Cytidyltransferase-like" evidence="1">
    <location>
        <begin position="6"/>
        <end position="83"/>
    </location>
</feature>
<keyword evidence="2" id="KW-0548">Nucleotidyltransferase</keyword>
<keyword evidence="3" id="KW-1185">Reference proteome</keyword>
<dbReference type="OrthoDB" id="9802794at2"/>
<dbReference type="AlphaFoldDB" id="A0A7W6Q431"/>
<dbReference type="Proteomes" id="UP000565745">
    <property type="component" value="Unassembled WGS sequence"/>
</dbReference>
<dbReference type="GO" id="GO:0016779">
    <property type="term" value="F:nucleotidyltransferase activity"/>
    <property type="evidence" value="ECO:0007669"/>
    <property type="project" value="UniProtKB-KW"/>
</dbReference>
<accession>A0A7W6Q431</accession>
<dbReference type="SUPFAM" id="SSF52374">
    <property type="entry name" value="Nucleotidylyl transferase"/>
    <property type="match status" value="1"/>
</dbReference>
<organism evidence="2 3">
    <name type="scientific">Sulfitobacter noctilucicola</name>
    <dbReference type="NCBI Taxonomy" id="1342301"/>
    <lineage>
        <taxon>Bacteria</taxon>
        <taxon>Pseudomonadati</taxon>
        <taxon>Pseudomonadota</taxon>
        <taxon>Alphaproteobacteria</taxon>
        <taxon>Rhodobacterales</taxon>
        <taxon>Roseobacteraceae</taxon>
        <taxon>Sulfitobacter</taxon>
    </lineage>
</organism>
<dbReference type="Gene3D" id="3.40.50.620">
    <property type="entry name" value="HUPs"/>
    <property type="match status" value="1"/>
</dbReference>
<keyword evidence="2" id="KW-0808">Transferase</keyword>
<sequence>MFCQDHIRFLRDVSRMGTELIVGCTTDAHAQQNGADCEMSFDQRRALLESCRYVSRVIPETDIAQKRTDIVNYNVCALVMGTEHRGRLDTLQDVAQVLYLPRRTPVAQTRIDTRARKWKAIA</sequence>
<evidence type="ECO:0000259" key="1">
    <source>
        <dbReference type="Pfam" id="PF01467"/>
    </source>
</evidence>
<evidence type="ECO:0000313" key="3">
    <source>
        <dbReference type="Proteomes" id="UP000565745"/>
    </source>
</evidence>
<comment type="caution">
    <text evidence="2">The sequence shown here is derived from an EMBL/GenBank/DDBJ whole genome shotgun (WGS) entry which is preliminary data.</text>
</comment>
<protein>
    <submittedName>
        <fullName evidence="2">Glycerol-3-phosphate cytidylyltransferase</fullName>
    </submittedName>
</protein>
<gene>
    <name evidence="2" type="ORF">GGR93_001512</name>
</gene>
<dbReference type="InterPro" id="IPR014729">
    <property type="entry name" value="Rossmann-like_a/b/a_fold"/>
</dbReference>